<feature type="region of interest" description="Disordered" evidence="1">
    <location>
        <begin position="1"/>
        <end position="155"/>
    </location>
</feature>
<proteinExistence type="predicted"/>
<comment type="caution">
    <text evidence="2">The sequence shown here is derived from an EMBL/GenBank/DDBJ whole genome shotgun (WGS) entry which is preliminary data.</text>
</comment>
<sequence>MRFSPAALKREFAERDAAKQAAEAAEAREAAEPEAPATTGGARPDEASGQDSAASAAGTVPRTEAAGAPAIPGGFEADAGTAEGPEPSGHSGDPAGDASAEALSLGAEPSVEPSAEPGTAPEQPSGASAPAGPAPQTAAPLSPATEAAQPWSPAP</sequence>
<reference evidence="2 3" key="1">
    <citation type="submission" date="2019-05" db="EMBL/GenBank/DDBJ databases">
        <title>Comparative genomics and metabolomics analyses of clavulanic acid producing Streptomyces species provides insight into specialized metabolism and evolution of beta-lactam biosynthetic gene clusters.</title>
        <authorList>
            <person name="Moore M.A."/>
            <person name="Cruz-Morales P."/>
            <person name="Barona Gomez F."/>
            <person name="Kapil T."/>
        </authorList>
    </citation>
    <scope>NUCLEOTIDE SEQUENCE [LARGE SCALE GENOMIC DNA]</scope>
    <source>
        <strain evidence="2 3">NRRL 5741</strain>
    </source>
</reference>
<feature type="compositionally biased region" description="Low complexity" evidence="1">
    <location>
        <begin position="120"/>
        <end position="140"/>
    </location>
</feature>
<gene>
    <name evidence="2" type="ORF">FF041_01200</name>
</gene>
<evidence type="ECO:0000256" key="1">
    <source>
        <dbReference type="SAM" id="MobiDB-lite"/>
    </source>
</evidence>
<feature type="compositionally biased region" description="Basic and acidic residues" evidence="1">
    <location>
        <begin position="8"/>
        <end position="18"/>
    </location>
</feature>
<organism evidence="2 3">
    <name type="scientific">Streptomyces jumonjinensis</name>
    <dbReference type="NCBI Taxonomy" id="1945"/>
    <lineage>
        <taxon>Bacteria</taxon>
        <taxon>Bacillati</taxon>
        <taxon>Actinomycetota</taxon>
        <taxon>Actinomycetes</taxon>
        <taxon>Kitasatosporales</taxon>
        <taxon>Streptomycetaceae</taxon>
        <taxon>Streptomyces</taxon>
    </lineage>
</organism>
<protein>
    <submittedName>
        <fullName evidence="2">Uncharacterized protein</fullName>
    </submittedName>
</protein>
<dbReference type="Proteomes" id="UP000419138">
    <property type="component" value="Unassembled WGS sequence"/>
</dbReference>
<name>A0A646KD03_STRJU</name>
<evidence type="ECO:0000313" key="3">
    <source>
        <dbReference type="Proteomes" id="UP000419138"/>
    </source>
</evidence>
<accession>A0A646KD03</accession>
<keyword evidence="3" id="KW-1185">Reference proteome</keyword>
<feature type="non-terminal residue" evidence="2">
    <location>
        <position position="155"/>
    </location>
</feature>
<evidence type="ECO:0000313" key="2">
    <source>
        <dbReference type="EMBL" id="MQS98865.1"/>
    </source>
</evidence>
<feature type="compositionally biased region" description="Low complexity" evidence="1">
    <location>
        <begin position="47"/>
        <end position="58"/>
    </location>
</feature>
<dbReference type="AlphaFoldDB" id="A0A646KD03"/>
<dbReference type="EMBL" id="VCLA01000008">
    <property type="protein sequence ID" value="MQS98865.1"/>
    <property type="molecule type" value="Genomic_DNA"/>
</dbReference>